<dbReference type="Pfam" id="PF00388">
    <property type="entry name" value="PI-PLC-X"/>
    <property type="match status" value="1"/>
</dbReference>
<proteinExistence type="predicted"/>
<evidence type="ECO:0000313" key="8">
    <source>
        <dbReference type="Proteomes" id="UP000557717"/>
    </source>
</evidence>
<accession>A0A840V836</accession>
<evidence type="ECO:0000256" key="1">
    <source>
        <dbReference type="ARBA" id="ARBA00001316"/>
    </source>
</evidence>
<dbReference type="RefSeq" id="WP_221285026.1">
    <property type="nucleotide sequence ID" value="NZ_JACHFD010000004.1"/>
</dbReference>
<evidence type="ECO:0000256" key="5">
    <source>
        <dbReference type="ARBA" id="ARBA00030782"/>
    </source>
</evidence>
<dbReference type="AlphaFoldDB" id="A0A840V836"/>
<dbReference type="InterPro" id="IPR000909">
    <property type="entry name" value="PLipase_C_PInositol-sp_X_dom"/>
</dbReference>
<evidence type="ECO:0000256" key="4">
    <source>
        <dbReference type="ARBA" id="ARBA00030474"/>
    </source>
</evidence>
<keyword evidence="7" id="KW-0456">Lyase</keyword>
<sequence>MLSSLAAAGEDWMSKLPDDRPITALTLPGTHNSGALHEPLRGTAKCQTLKISQQLEAGVRFLDVRCRHVGDAFQVYHGSIDQKLSFDEVWASVAGFLDHHPTETVVMSVQEEHRPSQTTRSFEETFRAYWSHHPDRWLIGEKMPSLGAARGKVVLFRRFSAVEGPLGFAASEWPDNRTFGDHRWRVQDGYRVENIASKWEAVEAMLKEAATGPSSVLVVNFTSGYQPWAWGLPDIRAVARPMHARLAAWLEQNPRGRLGVVMMDFVTPDLARALYERNGAGLSRRKGG</sequence>
<dbReference type="Proteomes" id="UP000557717">
    <property type="component" value="Unassembled WGS sequence"/>
</dbReference>
<dbReference type="PANTHER" id="PTHR13593:SF113">
    <property type="entry name" value="SI:DKEY-266F7.9"/>
    <property type="match status" value="1"/>
</dbReference>
<dbReference type="GO" id="GO:0004436">
    <property type="term" value="F:phosphatidylinositol diacylglycerol-lyase activity"/>
    <property type="evidence" value="ECO:0007669"/>
    <property type="project" value="UniProtKB-EC"/>
</dbReference>
<dbReference type="GO" id="GO:0008081">
    <property type="term" value="F:phosphoric diester hydrolase activity"/>
    <property type="evidence" value="ECO:0007669"/>
    <property type="project" value="InterPro"/>
</dbReference>
<protein>
    <recommendedName>
        <fullName evidence="3">1-phosphatidylinositol phosphodiesterase</fullName>
        <ecNumber evidence="2">4.6.1.13</ecNumber>
    </recommendedName>
    <alternativeName>
        <fullName evidence="4">Phosphatidylinositol diacylglycerol-lyase</fullName>
    </alternativeName>
    <alternativeName>
        <fullName evidence="5">Phosphatidylinositol-specific phospholipase C</fullName>
    </alternativeName>
</protein>
<evidence type="ECO:0000259" key="6">
    <source>
        <dbReference type="SMART" id="SM00148"/>
    </source>
</evidence>
<comment type="caution">
    <text evidence="7">The sequence shown here is derived from an EMBL/GenBank/DDBJ whole genome shotgun (WGS) entry which is preliminary data.</text>
</comment>
<dbReference type="PANTHER" id="PTHR13593">
    <property type="match status" value="1"/>
</dbReference>
<reference evidence="7 8" key="1">
    <citation type="submission" date="2020-08" db="EMBL/GenBank/DDBJ databases">
        <title>Genomic Encyclopedia of Type Strains, Phase IV (KMG-IV): sequencing the most valuable type-strain genomes for metagenomic binning, comparative biology and taxonomic classification.</title>
        <authorList>
            <person name="Goeker M."/>
        </authorList>
    </citation>
    <scope>NUCLEOTIDE SEQUENCE [LARGE SCALE GENOMIC DNA]</scope>
    <source>
        <strain evidence="7 8">YC6886</strain>
    </source>
</reference>
<dbReference type="SMART" id="SM00148">
    <property type="entry name" value="PLCXc"/>
    <property type="match status" value="1"/>
</dbReference>
<name>A0A840V836_9BACT</name>
<dbReference type="CDD" id="cd08586">
    <property type="entry name" value="PI-PLCc_BcPLC_like"/>
    <property type="match status" value="1"/>
</dbReference>
<feature type="domain" description="Phosphatidylinositol-specific phospholipase C X" evidence="6">
    <location>
        <begin position="18"/>
        <end position="158"/>
    </location>
</feature>
<keyword evidence="8" id="KW-1185">Reference proteome</keyword>
<dbReference type="InterPro" id="IPR051057">
    <property type="entry name" value="PI-PLC_domain"/>
</dbReference>
<evidence type="ECO:0000256" key="2">
    <source>
        <dbReference type="ARBA" id="ARBA00012581"/>
    </source>
</evidence>
<gene>
    <name evidence="7" type="ORF">HNR46_001132</name>
</gene>
<dbReference type="SUPFAM" id="SSF51695">
    <property type="entry name" value="PLC-like phosphodiesterases"/>
    <property type="match status" value="1"/>
</dbReference>
<organism evidence="7 8">
    <name type="scientific">Haloferula luteola</name>
    <dbReference type="NCBI Taxonomy" id="595692"/>
    <lineage>
        <taxon>Bacteria</taxon>
        <taxon>Pseudomonadati</taxon>
        <taxon>Verrucomicrobiota</taxon>
        <taxon>Verrucomicrobiia</taxon>
        <taxon>Verrucomicrobiales</taxon>
        <taxon>Verrucomicrobiaceae</taxon>
        <taxon>Haloferula</taxon>
    </lineage>
</organism>
<dbReference type="PROSITE" id="PS50007">
    <property type="entry name" value="PIPLC_X_DOMAIN"/>
    <property type="match status" value="1"/>
</dbReference>
<dbReference type="InterPro" id="IPR017946">
    <property type="entry name" value="PLC-like_Pdiesterase_TIM-brl"/>
</dbReference>
<comment type="catalytic activity">
    <reaction evidence="1">
        <text>a 1,2-diacyl-sn-glycero-3-phospho-(1D-myo-inositol) = 1D-myo-inositol 1,2-cyclic phosphate + a 1,2-diacyl-sn-glycerol</text>
        <dbReference type="Rhea" id="RHEA:17093"/>
        <dbReference type="ChEBI" id="CHEBI:17815"/>
        <dbReference type="ChEBI" id="CHEBI:57880"/>
        <dbReference type="ChEBI" id="CHEBI:58484"/>
        <dbReference type="EC" id="4.6.1.13"/>
    </reaction>
</comment>
<dbReference type="Gene3D" id="3.20.20.190">
    <property type="entry name" value="Phosphatidylinositol (PI) phosphodiesterase"/>
    <property type="match status" value="1"/>
</dbReference>
<evidence type="ECO:0000256" key="3">
    <source>
        <dbReference type="ARBA" id="ARBA00019758"/>
    </source>
</evidence>
<dbReference type="EMBL" id="JACHFD010000004">
    <property type="protein sequence ID" value="MBB5350898.1"/>
    <property type="molecule type" value="Genomic_DNA"/>
</dbReference>
<dbReference type="EC" id="4.6.1.13" evidence="2"/>
<dbReference type="GO" id="GO:0006629">
    <property type="term" value="P:lipid metabolic process"/>
    <property type="evidence" value="ECO:0007669"/>
    <property type="project" value="InterPro"/>
</dbReference>
<evidence type="ECO:0000313" key="7">
    <source>
        <dbReference type="EMBL" id="MBB5350898.1"/>
    </source>
</evidence>